<feature type="signal peptide" evidence="3">
    <location>
        <begin position="1"/>
        <end position="25"/>
    </location>
</feature>
<keyword evidence="2" id="KW-0812">Transmembrane</keyword>
<gene>
    <name evidence="4" type="ORF">H2201_005450</name>
</gene>
<feature type="compositionally biased region" description="Low complexity" evidence="1">
    <location>
        <begin position="210"/>
        <end position="221"/>
    </location>
</feature>
<evidence type="ECO:0000256" key="1">
    <source>
        <dbReference type="SAM" id="MobiDB-lite"/>
    </source>
</evidence>
<evidence type="ECO:0000256" key="3">
    <source>
        <dbReference type="SAM" id="SignalP"/>
    </source>
</evidence>
<evidence type="ECO:0000313" key="5">
    <source>
        <dbReference type="Proteomes" id="UP001172684"/>
    </source>
</evidence>
<dbReference type="Proteomes" id="UP001172684">
    <property type="component" value="Unassembled WGS sequence"/>
</dbReference>
<comment type="caution">
    <text evidence="4">The sequence shown here is derived from an EMBL/GenBank/DDBJ whole genome shotgun (WGS) entry which is preliminary data.</text>
</comment>
<proteinExistence type="predicted"/>
<organism evidence="4 5">
    <name type="scientific">Coniosporium apollinis</name>
    <dbReference type="NCBI Taxonomy" id="61459"/>
    <lineage>
        <taxon>Eukaryota</taxon>
        <taxon>Fungi</taxon>
        <taxon>Dikarya</taxon>
        <taxon>Ascomycota</taxon>
        <taxon>Pezizomycotina</taxon>
        <taxon>Dothideomycetes</taxon>
        <taxon>Dothideomycetes incertae sedis</taxon>
        <taxon>Coniosporium</taxon>
    </lineage>
</organism>
<keyword evidence="2" id="KW-0472">Membrane</keyword>
<feature type="chain" id="PRO_5045831716" description="Mid2 domain-containing protein" evidence="3">
    <location>
        <begin position="26"/>
        <end position="289"/>
    </location>
</feature>
<dbReference type="EMBL" id="JAPDRL010000041">
    <property type="protein sequence ID" value="KAJ9663730.1"/>
    <property type="molecule type" value="Genomic_DNA"/>
</dbReference>
<feature type="compositionally biased region" description="Low complexity" evidence="1">
    <location>
        <begin position="32"/>
        <end position="82"/>
    </location>
</feature>
<dbReference type="CDD" id="cd12087">
    <property type="entry name" value="TM_EGFR-like"/>
    <property type="match status" value="1"/>
</dbReference>
<feature type="compositionally biased region" description="Basic and acidic residues" evidence="1">
    <location>
        <begin position="222"/>
        <end position="232"/>
    </location>
</feature>
<reference evidence="4" key="1">
    <citation type="submission" date="2022-10" db="EMBL/GenBank/DDBJ databases">
        <title>Culturing micro-colonial fungi from biological soil crusts in the Mojave desert and describing Neophaeococcomyces mojavensis, and introducing the new genera and species Taxawa tesnikishii.</title>
        <authorList>
            <person name="Kurbessoian T."/>
            <person name="Stajich J.E."/>
        </authorList>
    </citation>
    <scope>NUCLEOTIDE SEQUENCE</scope>
    <source>
        <strain evidence="4">TK_1</strain>
    </source>
</reference>
<keyword evidence="2" id="KW-1133">Transmembrane helix</keyword>
<accession>A0ABQ9NPN4</accession>
<evidence type="ECO:0000313" key="4">
    <source>
        <dbReference type="EMBL" id="KAJ9663730.1"/>
    </source>
</evidence>
<protein>
    <recommendedName>
        <fullName evidence="6">Mid2 domain-containing protein</fullName>
    </recommendedName>
</protein>
<name>A0ABQ9NPN4_9PEZI</name>
<feature type="region of interest" description="Disordered" evidence="1">
    <location>
        <begin position="28"/>
        <end position="104"/>
    </location>
</feature>
<keyword evidence="3" id="KW-0732">Signal</keyword>
<feature type="compositionally biased region" description="Pro residues" evidence="1">
    <location>
        <begin position="243"/>
        <end position="252"/>
    </location>
</feature>
<evidence type="ECO:0008006" key="6">
    <source>
        <dbReference type="Google" id="ProtNLM"/>
    </source>
</evidence>
<evidence type="ECO:0000256" key="2">
    <source>
        <dbReference type="SAM" id="Phobius"/>
    </source>
</evidence>
<feature type="transmembrane region" description="Helical" evidence="2">
    <location>
        <begin position="111"/>
        <end position="134"/>
    </location>
</feature>
<feature type="region of interest" description="Disordered" evidence="1">
    <location>
        <begin position="206"/>
        <end position="280"/>
    </location>
</feature>
<sequence length="289" mass="30987">MSPEQVSGRLFLCLLALSSMSYVRGQETGERSSASSASKPSSIRPVDPTTTLSASSLHTSSPIISTPASASSLAPPGSASTTLSSMSHGAPLAMPDASSQIPPSPADRNRMLGIIIGAVVGGLLVIAVCTWIWVRVRRSQKRYRRKLFRRAVTPLDDAEFESWRRPSVANSQLEIYGSIQHPPPSHSPKAKPPAPLVVEKDVGTYGPEISRLPQSSPSSGRSRSEKDTDHSRNKSSVSVQDRPPTPYSPTLPPDSFGSSPKSPPNHVHYSSMSSASDFDFGFKDFRGSF</sequence>
<keyword evidence="5" id="KW-1185">Reference proteome</keyword>